<protein>
    <submittedName>
        <fullName evidence="2">Uncharacterized protein</fullName>
    </submittedName>
</protein>
<evidence type="ECO:0000256" key="1">
    <source>
        <dbReference type="SAM" id="Phobius"/>
    </source>
</evidence>
<proteinExistence type="predicted"/>
<organism evidence="2 3">
    <name type="scientific">Mycolicibacterium obuense</name>
    <dbReference type="NCBI Taxonomy" id="1807"/>
    <lineage>
        <taxon>Bacteria</taxon>
        <taxon>Bacillati</taxon>
        <taxon>Actinomycetota</taxon>
        <taxon>Actinomycetes</taxon>
        <taxon>Mycobacteriales</taxon>
        <taxon>Mycobacteriaceae</taxon>
        <taxon>Mycolicibacterium</taxon>
    </lineage>
</organism>
<accession>A0A0J6VF96</accession>
<reference evidence="2 3" key="1">
    <citation type="journal article" date="2015" name="Genome Biol. Evol.">
        <title>Characterization of Three Mycobacterium spp. with Potential Use in Bioremediation by Genome Sequencing and Comparative Genomics.</title>
        <authorList>
            <person name="Das S."/>
            <person name="Pettersson B.M."/>
            <person name="Behra P.R."/>
            <person name="Ramesh M."/>
            <person name="Dasgupta S."/>
            <person name="Bhattacharya A."/>
            <person name="Kirsebom L.A."/>
        </authorList>
    </citation>
    <scope>NUCLEOTIDE SEQUENCE [LARGE SCALE GENOMIC DNA]</scope>
    <source>
        <strain evidence="2 3">DSM 44075</strain>
    </source>
</reference>
<dbReference type="AlphaFoldDB" id="A0A0J6VF96"/>
<evidence type="ECO:0000313" key="2">
    <source>
        <dbReference type="EMBL" id="KMO68267.1"/>
    </source>
</evidence>
<dbReference type="PATRIC" id="fig|1807.14.peg.5310"/>
<feature type="transmembrane region" description="Helical" evidence="1">
    <location>
        <begin position="12"/>
        <end position="32"/>
    </location>
</feature>
<keyword evidence="1" id="KW-0812">Transmembrane</keyword>
<dbReference type="EMBL" id="JYNU01000058">
    <property type="protein sequence ID" value="KMO68267.1"/>
    <property type="molecule type" value="Genomic_DNA"/>
</dbReference>
<comment type="caution">
    <text evidence="2">The sequence shown here is derived from an EMBL/GenBank/DDBJ whole genome shotgun (WGS) entry which is preliminary data.</text>
</comment>
<keyword evidence="1" id="KW-1133">Transmembrane helix</keyword>
<gene>
    <name evidence="2" type="ORF">MOBUDSM44075_05267</name>
</gene>
<sequence length="69" mass="7363">MAAIVFMTVGPTSFLVGFAVSEVIGYLSTIIVKEVRHMGNAIVKCAKERTGNTGKSHLLLSRVTLLTSP</sequence>
<name>A0A0J6VF96_9MYCO</name>
<evidence type="ECO:0000313" key="3">
    <source>
        <dbReference type="Proteomes" id="UP000036313"/>
    </source>
</evidence>
<keyword evidence="1" id="KW-0472">Membrane</keyword>
<dbReference type="Proteomes" id="UP000036313">
    <property type="component" value="Unassembled WGS sequence"/>
</dbReference>